<keyword evidence="2" id="KW-1185">Reference proteome</keyword>
<proteinExistence type="predicted"/>
<evidence type="ECO:0000313" key="1">
    <source>
        <dbReference type="EMBL" id="KAF2193817.1"/>
    </source>
</evidence>
<organism evidence="1 2">
    <name type="scientific">Zopfia rhizophila CBS 207.26</name>
    <dbReference type="NCBI Taxonomy" id="1314779"/>
    <lineage>
        <taxon>Eukaryota</taxon>
        <taxon>Fungi</taxon>
        <taxon>Dikarya</taxon>
        <taxon>Ascomycota</taxon>
        <taxon>Pezizomycotina</taxon>
        <taxon>Dothideomycetes</taxon>
        <taxon>Dothideomycetes incertae sedis</taxon>
        <taxon>Zopfiaceae</taxon>
        <taxon>Zopfia</taxon>
    </lineage>
</organism>
<dbReference type="AlphaFoldDB" id="A0A6A6ENS2"/>
<protein>
    <submittedName>
        <fullName evidence="1">Uncharacterized protein</fullName>
    </submittedName>
</protein>
<gene>
    <name evidence="1" type="ORF">K469DRAFT_244081</name>
</gene>
<dbReference type="Proteomes" id="UP000800200">
    <property type="component" value="Unassembled WGS sequence"/>
</dbReference>
<sequence>MVTLLPNNLHLPRIFTIFLQNPRPPVFQSTASTLHAFPNALASSPFVPFCTQIPKSNPKQVDHRSVHSISCAKCSIDLKWFYGSKLHVYNTHRISMHFQNPTLTMPSYRTP</sequence>
<evidence type="ECO:0000313" key="2">
    <source>
        <dbReference type="Proteomes" id="UP000800200"/>
    </source>
</evidence>
<name>A0A6A6ENS2_9PEZI</name>
<reference evidence="1" key="1">
    <citation type="journal article" date="2020" name="Stud. Mycol.">
        <title>101 Dothideomycetes genomes: a test case for predicting lifestyles and emergence of pathogens.</title>
        <authorList>
            <person name="Haridas S."/>
            <person name="Albert R."/>
            <person name="Binder M."/>
            <person name="Bloem J."/>
            <person name="Labutti K."/>
            <person name="Salamov A."/>
            <person name="Andreopoulos B."/>
            <person name="Baker S."/>
            <person name="Barry K."/>
            <person name="Bills G."/>
            <person name="Bluhm B."/>
            <person name="Cannon C."/>
            <person name="Castanera R."/>
            <person name="Culley D."/>
            <person name="Daum C."/>
            <person name="Ezra D."/>
            <person name="Gonzalez J."/>
            <person name="Henrissat B."/>
            <person name="Kuo A."/>
            <person name="Liang C."/>
            <person name="Lipzen A."/>
            <person name="Lutzoni F."/>
            <person name="Magnuson J."/>
            <person name="Mondo S."/>
            <person name="Nolan M."/>
            <person name="Ohm R."/>
            <person name="Pangilinan J."/>
            <person name="Park H.-J."/>
            <person name="Ramirez L."/>
            <person name="Alfaro M."/>
            <person name="Sun H."/>
            <person name="Tritt A."/>
            <person name="Yoshinaga Y."/>
            <person name="Zwiers L.-H."/>
            <person name="Turgeon B."/>
            <person name="Goodwin S."/>
            <person name="Spatafora J."/>
            <person name="Crous P."/>
            <person name="Grigoriev I."/>
        </authorList>
    </citation>
    <scope>NUCLEOTIDE SEQUENCE</scope>
    <source>
        <strain evidence="1">CBS 207.26</strain>
    </source>
</reference>
<dbReference type="EMBL" id="ML994613">
    <property type="protein sequence ID" value="KAF2193817.1"/>
    <property type="molecule type" value="Genomic_DNA"/>
</dbReference>
<accession>A0A6A6ENS2</accession>